<protein>
    <submittedName>
        <fullName evidence="1">Uncharacterized protein</fullName>
    </submittedName>
</protein>
<dbReference type="EMBL" id="CM046393">
    <property type="protein sequence ID" value="KAI8550739.1"/>
    <property type="molecule type" value="Genomic_DNA"/>
</dbReference>
<organism evidence="1 2">
    <name type="scientific">Rhododendron molle</name>
    <name type="common">Chinese azalea</name>
    <name type="synonym">Azalea mollis</name>
    <dbReference type="NCBI Taxonomy" id="49168"/>
    <lineage>
        <taxon>Eukaryota</taxon>
        <taxon>Viridiplantae</taxon>
        <taxon>Streptophyta</taxon>
        <taxon>Embryophyta</taxon>
        <taxon>Tracheophyta</taxon>
        <taxon>Spermatophyta</taxon>
        <taxon>Magnoliopsida</taxon>
        <taxon>eudicotyledons</taxon>
        <taxon>Gunneridae</taxon>
        <taxon>Pentapetalae</taxon>
        <taxon>asterids</taxon>
        <taxon>Ericales</taxon>
        <taxon>Ericaceae</taxon>
        <taxon>Ericoideae</taxon>
        <taxon>Rhodoreae</taxon>
        <taxon>Rhododendron</taxon>
    </lineage>
</organism>
<evidence type="ECO:0000313" key="1">
    <source>
        <dbReference type="EMBL" id="KAI8550739.1"/>
    </source>
</evidence>
<comment type="caution">
    <text evidence="1">The sequence shown here is derived from an EMBL/GenBank/DDBJ whole genome shotgun (WGS) entry which is preliminary data.</text>
</comment>
<evidence type="ECO:0000313" key="2">
    <source>
        <dbReference type="Proteomes" id="UP001062846"/>
    </source>
</evidence>
<sequence>MSDDISSPGDDLSLRFKTFHLTNAESTEVTIVEDDIKLSEAECRRSLIGKVVSSKMANLHGIRNTMGPLWGNPSGFKVVEIGDNLYQFVFGLEEDLVRVLAGKPWFFNNSFLILTKWHTEMKVQQLVFKHSPIWVQVWGLPLQFYSVEVGTKIGRSMGEFLEIDMPVSGHREGRLMRILVSIDIIIPIRRGMKLKLDDGQPFWAEYKYYTNQKIKAQNLLKT</sequence>
<dbReference type="Proteomes" id="UP001062846">
    <property type="component" value="Chromosome 6"/>
</dbReference>
<accession>A0ACC0NCD0</accession>
<gene>
    <name evidence="1" type="ORF">RHMOL_Rhmol06G0131500</name>
</gene>
<keyword evidence="2" id="KW-1185">Reference proteome</keyword>
<proteinExistence type="predicted"/>
<name>A0ACC0NCD0_RHOML</name>
<reference evidence="1" key="1">
    <citation type="submission" date="2022-02" db="EMBL/GenBank/DDBJ databases">
        <title>Plant Genome Project.</title>
        <authorList>
            <person name="Zhang R.-G."/>
        </authorList>
    </citation>
    <scope>NUCLEOTIDE SEQUENCE</scope>
    <source>
        <strain evidence="1">AT1</strain>
    </source>
</reference>